<accession>A0A368V2T3</accession>
<name>A0A368V2T3_9BACT</name>
<protein>
    <submittedName>
        <fullName evidence="1">Uncharacterized protein</fullName>
    </submittedName>
</protein>
<dbReference type="AlphaFoldDB" id="A0A368V2T3"/>
<reference evidence="1 2" key="1">
    <citation type="submission" date="2018-07" db="EMBL/GenBank/DDBJ databases">
        <title>Freshwater and sediment microbial communities from various areas in North America, analyzing microbe dynamics in response to fracking.</title>
        <authorList>
            <person name="Lamendella R."/>
        </authorList>
    </citation>
    <scope>NUCLEOTIDE SEQUENCE [LARGE SCALE GENOMIC DNA]</scope>
    <source>
        <strain evidence="1 2">160A</strain>
    </source>
</reference>
<sequence length="40" mass="4625">MPLNEAITKKTQKDYFAKTAMKDRCLTPDFDFSSQTHTQS</sequence>
<organism evidence="1 2">
    <name type="scientific">Marinilabilia salmonicolor</name>
    <dbReference type="NCBI Taxonomy" id="989"/>
    <lineage>
        <taxon>Bacteria</taxon>
        <taxon>Pseudomonadati</taxon>
        <taxon>Bacteroidota</taxon>
        <taxon>Bacteroidia</taxon>
        <taxon>Marinilabiliales</taxon>
        <taxon>Marinilabiliaceae</taxon>
        <taxon>Marinilabilia</taxon>
    </lineage>
</organism>
<evidence type="ECO:0000313" key="1">
    <source>
        <dbReference type="EMBL" id="RCW33301.1"/>
    </source>
</evidence>
<keyword evidence="2" id="KW-1185">Reference proteome</keyword>
<dbReference type="EMBL" id="QPIZ01000013">
    <property type="protein sequence ID" value="RCW33301.1"/>
    <property type="molecule type" value="Genomic_DNA"/>
</dbReference>
<comment type="caution">
    <text evidence="1">The sequence shown here is derived from an EMBL/GenBank/DDBJ whole genome shotgun (WGS) entry which is preliminary data.</text>
</comment>
<proteinExistence type="predicted"/>
<evidence type="ECO:0000313" key="2">
    <source>
        <dbReference type="Proteomes" id="UP000252733"/>
    </source>
</evidence>
<gene>
    <name evidence="1" type="ORF">DFO77_11366</name>
</gene>
<dbReference type="Proteomes" id="UP000252733">
    <property type="component" value="Unassembled WGS sequence"/>
</dbReference>